<dbReference type="RefSeq" id="WP_311066635.1">
    <property type="nucleotide sequence ID" value="NZ_CP134501.1"/>
</dbReference>
<dbReference type="GeneID" id="301127753"/>
<evidence type="ECO:0000256" key="1">
    <source>
        <dbReference type="SAM" id="MobiDB-lite"/>
    </source>
</evidence>
<keyword evidence="3" id="KW-1185">Reference proteome</keyword>
<feature type="region of interest" description="Disordered" evidence="1">
    <location>
        <begin position="30"/>
        <end position="51"/>
    </location>
</feature>
<dbReference type="EMBL" id="CP134501">
    <property type="protein sequence ID" value="WNF32953.1"/>
    <property type="molecule type" value="Genomic_DNA"/>
</dbReference>
<evidence type="ECO:0000313" key="2">
    <source>
        <dbReference type="EMBL" id="WNF32953.1"/>
    </source>
</evidence>
<gene>
    <name evidence="2" type="ORF">RI196_17295</name>
</gene>
<reference evidence="2 3" key="1">
    <citation type="submission" date="2023-09" db="EMBL/GenBank/DDBJ databases">
        <title>Different Types of Thermotolerant Ring-Cleaving Dioxygenases derived from Aeribacillus composti HB-1 applied for multiple aromatic hydrocarbons removal.</title>
        <authorList>
            <person name="Cao L."/>
            <person name="Li M."/>
            <person name="Ma T."/>
        </authorList>
    </citation>
    <scope>NUCLEOTIDE SEQUENCE [LARGE SCALE GENOMIC DNA]</scope>
    <source>
        <strain evidence="2 3">HB-1</strain>
    </source>
</reference>
<name>A0ABY9WAF4_9BACI</name>
<organism evidence="2 3">
    <name type="scientific">Aeribacillus composti</name>
    <dbReference type="NCBI Taxonomy" id="1868734"/>
    <lineage>
        <taxon>Bacteria</taxon>
        <taxon>Bacillati</taxon>
        <taxon>Bacillota</taxon>
        <taxon>Bacilli</taxon>
        <taxon>Bacillales</taxon>
        <taxon>Bacillaceae</taxon>
        <taxon>Aeribacillus</taxon>
    </lineage>
</organism>
<accession>A0ABY9WAF4</accession>
<protein>
    <submittedName>
        <fullName evidence="2">Uncharacterized protein</fullName>
    </submittedName>
</protein>
<dbReference type="Proteomes" id="UP001303701">
    <property type="component" value="Chromosome"/>
</dbReference>
<sequence length="51" mass="6121">MKKFDWLETRVCRHYYVLVFHPKEAKRQRHVTRETARSASSKIKGFSPNAE</sequence>
<proteinExistence type="predicted"/>
<evidence type="ECO:0000313" key="3">
    <source>
        <dbReference type="Proteomes" id="UP001303701"/>
    </source>
</evidence>